<accession>A0A914X166</accession>
<dbReference type="WBParaSite" id="PSAMB.scaffold6047size10306.g27798.t1">
    <property type="protein sequence ID" value="PSAMB.scaffold6047size10306.g27798.t1"/>
    <property type="gene ID" value="PSAMB.scaffold6047size10306.g27798"/>
</dbReference>
<name>A0A914X166_9BILA</name>
<proteinExistence type="predicted"/>
<evidence type="ECO:0000313" key="2">
    <source>
        <dbReference type="WBParaSite" id="PSAMB.scaffold6047size10306.g27798.t1"/>
    </source>
</evidence>
<sequence length="64" mass="7392">MNMAEANDLSVAPFPKEIDGYYNIQLTYEGFLNKLSNSSQDDMKYAMENVFEPSLQRFNVSMDE</sequence>
<keyword evidence="1" id="KW-1185">Reference proteome</keyword>
<evidence type="ECO:0000313" key="1">
    <source>
        <dbReference type="Proteomes" id="UP000887566"/>
    </source>
</evidence>
<dbReference type="Proteomes" id="UP000887566">
    <property type="component" value="Unplaced"/>
</dbReference>
<reference evidence="2" key="1">
    <citation type="submission" date="2022-11" db="UniProtKB">
        <authorList>
            <consortium name="WormBaseParasite"/>
        </authorList>
    </citation>
    <scope>IDENTIFICATION</scope>
</reference>
<dbReference type="AlphaFoldDB" id="A0A914X166"/>
<organism evidence="1 2">
    <name type="scientific">Plectus sambesii</name>
    <dbReference type="NCBI Taxonomy" id="2011161"/>
    <lineage>
        <taxon>Eukaryota</taxon>
        <taxon>Metazoa</taxon>
        <taxon>Ecdysozoa</taxon>
        <taxon>Nematoda</taxon>
        <taxon>Chromadorea</taxon>
        <taxon>Plectida</taxon>
        <taxon>Plectina</taxon>
        <taxon>Plectoidea</taxon>
        <taxon>Plectidae</taxon>
        <taxon>Plectus</taxon>
    </lineage>
</organism>
<protein>
    <submittedName>
        <fullName evidence="2">Uncharacterized protein</fullName>
    </submittedName>
</protein>